<keyword evidence="1" id="KW-0472">Membrane</keyword>
<dbReference type="SFLD" id="SFLDS00029">
    <property type="entry name" value="Radical_SAM"/>
    <property type="match status" value="1"/>
</dbReference>
<evidence type="ECO:0000259" key="2">
    <source>
        <dbReference type="PROSITE" id="PS51918"/>
    </source>
</evidence>
<dbReference type="InterPro" id="IPR045784">
    <property type="entry name" value="Radical_SAM_N2"/>
</dbReference>
<keyword evidence="1" id="KW-1133">Transmembrane helix</keyword>
<evidence type="ECO:0000313" key="4">
    <source>
        <dbReference type="Proteomes" id="UP000001901"/>
    </source>
</evidence>
<feature type="domain" description="Radical SAM core" evidence="2">
    <location>
        <begin position="177"/>
        <end position="405"/>
    </location>
</feature>
<accession>D2RGX8</accession>
<evidence type="ECO:0000313" key="3">
    <source>
        <dbReference type="EMBL" id="ADB57553.1"/>
    </source>
</evidence>
<dbReference type="Pfam" id="PF04055">
    <property type="entry name" value="Radical_SAM"/>
    <property type="match status" value="1"/>
</dbReference>
<dbReference type="RefSeq" id="WP_012939889.1">
    <property type="nucleotide sequence ID" value="NC_013741.1"/>
</dbReference>
<name>D2RGX8_ARCPA</name>
<dbReference type="InterPro" id="IPR023404">
    <property type="entry name" value="rSAM_horseshoe"/>
</dbReference>
<organism evidence="3 4">
    <name type="scientific">Archaeoglobus profundus (strain DSM 5631 / JCM 9629 / NBRC 100127 / Av18)</name>
    <dbReference type="NCBI Taxonomy" id="572546"/>
    <lineage>
        <taxon>Archaea</taxon>
        <taxon>Methanobacteriati</taxon>
        <taxon>Methanobacteriota</taxon>
        <taxon>Archaeoglobi</taxon>
        <taxon>Archaeoglobales</taxon>
        <taxon>Archaeoglobaceae</taxon>
        <taxon>Archaeoglobus</taxon>
    </lineage>
</organism>
<dbReference type="GO" id="GO:0003824">
    <property type="term" value="F:catalytic activity"/>
    <property type="evidence" value="ECO:0007669"/>
    <property type="project" value="InterPro"/>
</dbReference>
<sequence>MENNPFIKKWRKGLRKIALVYPNAYASGVANIGLQYIYAYLNSLENCICERFYLDIHNCLRSFESGTPLSDFDIALFSLQFEEDYFNVVKILKESGFKGLKIAGGPCAMINPKPIAKYFDAFVIGEVENSRVLDVIAEARSVEDLECEGVWLKEGKVKRIYPKRLDFYLRRQIIADNVFGRCLILEIGRGCIRRCRFCVVRQIYSPPRWRDLKLLIDTAEDYKGVVDKICLVAPSTLDHPRAKELIARLIEMGFLVSPSSTRADKLDEETVELLVKGGLRSLTIAPEVGSDKLRDILNKGLSEEHILNAVEIGKEKGINSFKLYFMIGLPNESFEDVKEIVRLVEKIKSLKVEVSVSINPFVPKPHTPLQWCSYTGIERVEDGLKEIKRRREYLIKELSKICEVNVESVERFAIQTILSRGDEDVSKLLEAKPSLRLAKKMNLTRYLEKIPLDSELPWDFIDHGYKKERLIKEFIQAVWSE</sequence>
<dbReference type="Gene3D" id="3.80.30.20">
    <property type="entry name" value="tm_1862 like domain"/>
    <property type="match status" value="1"/>
</dbReference>
<feature type="transmembrane region" description="Helical" evidence="1">
    <location>
        <begin position="20"/>
        <end position="41"/>
    </location>
</feature>
<dbReference type="GO" id="GO:0051536">
    <property type="term" value="F:iron-sulfur cluster binding"/>
    <property type="evidence" value="ECO:0007669"/>
    <property type="project" value="InterPro"/>
</dbReference>
<evidence type="ECO:0000256" key="1">
    <source>
        <dbReference type="SAM" id="Phobius"/>
    </source>
</evidence>
<dbReference type="InterPro" id="IPR058240">
    <property type="entry name" value="rSAM_sf"/>
</dbReference>
<dbReference type="Pfam" id="PF19864">
    <property type="entry name" value="Radical_SAM_N2"/>
    <property type="match status" value="1"/>
</dbReference>
<dbReference type="PaxDb" id="572546-Arcpr_0487"/>
<keyword evidence="4" id="KW-1185">Reference proteome</keyword>
<dbReference type="CDD" id="cd01335">
    <property type="entry name" value="Radical_SAM"/>
    <property type="match status" value="1"/>
</dbReference>
<keyword evidence="1" id="KW-0812">Transmembrane</keyword>
<dbReference type="eggNOG" id="arCOG01355">
    <property type="taxonomic scope" value="Archaea"/>
</dbReference>
<dbReference type="SMART" id="SM00729">
    <property type="entry name" value="Elp3"/>
    <property type="match status" value="1"/>
</dbReference>
<dbReference type="HOGENOM" id="CLU_011543_3_3_2"/>
<reference evidence="3 4" key="1">
    <citation type="journal article" date="2010" name="Stand. Genomic Sci.">
        <title>Complete genome sequence of Archaeoglobus profundus type strain (AV18).</title>
        <authorList>
            <person name="von Jan M."/>
            <person name="Lapidus A."/>
            <person name="Del Rio T.G."/>
            <person name="Copeland A."/>
            <person name="Tice H."/>
            <person name="Cheng J.F."/>
            <person name="Lucas S."/>
            <person name="Chen F."/>
            <person name="Nolan M."/>
            <person name="Goodwin L."/>
            <person name="Han C."/>
            <person name="Pitluck S."/>
            <person name="Liolios K."/>
            <person name="Ivanova N."/>
            <person name="Mavromatis K."/>
            <person name="Ovchinnikova G."/>
            <person name="Chertkov O."/>
            <person name="Pati A."/>
            <person name="Chen A."/>
            <person name="Palaniappan K."/>
            <person name="Land M."/>
            <person name="Hauser L."/>
            <person name="Chang Y.J."/>
            <person name="Jeffries C.D."/>
            <person name="Saunders E."/>
            <person name="Brettin T."/>
            <person name="Detter J.C."/>
            <person name="Chain P."/>
            <person name="Eichinger K."/>
            <person name="Huber H."/>
            <person name="Spring S."/>
            <person name="Rohde M."/>
            <person name="Goker M."/>
            <person name="Wirth R."/>
            <person name="Woyke T."/>
            <person name="Bristow J."/>
            <person name="Eisen J.A."/>
            <person name="Markowitz V."/>
            <person name="Hugenholtz P."/>
            <person name="Kyrpides N.C."/>
            <person name="Klenk H.P."/>
        </authorList>
    </citation>
    <scope>NUCLEOTIDE SEQUENCE [LARGE SCALE GENOMIC DNA]</scope>
    <source>
        <strain evidence="4">DSM 5631 / JCM 9629 / NBRC 100127 / Av18</strain>
    </source>
</reference>
<gene>
    <name evidence="3" type="ordered locus">Arcpr_0487</name>
</gene>
<dbReference type="EMBL" id="CP001857">
    <property type="protein sequence ID" value="ADB57553.1"/>
    <property type="molecule type" value="Genomic_DNA"/>
</dbReference>
<dbReference type="Proteomes" id="UP000001901">
    <property type="component" value="Chromosome"/>
</dbReference>
<dbReference type="SFLD" id="SFLDG01082">
    <property type="entry name" value="B12-binding_domain_containing"/>
    <property type="match status" value="1"/>
</dbReference>
<dbReference type="SUPFAM" id="SSF102114">
    <property type="entry name" value="Radical SAM enzymes"/>
    <property type="match status" value="1"/>
</dbReference>
<dbReference type="PROSITE" id="PS51918">
    <property type="entry name" value="RADICAL_SAM"/>
    <property type="match status" value="1"/>
</dbReference>
<protein>
    <submittedName>
        <fullName evidence="3">Radical SAM domain protein</fullName>
    </submittedName>
</protein>
<dbReference type="GeneID" id="8739146"/>
<dbReference type="PANTHER" id="PTHR42731">
    <property type="entry name" value="SLL1084 PROTEIN"/>
    <property type="match status" value="1"/>
</dbReference>
<dbReference type="InterPro" id="IPR007197">
    <property type="entry name" value="rSAM"/>
</dbReference>
<dbReference type="AlphaFoldDB" id="D2RGX8"/>
<dbReference type="KEGG" id="apo:Arcpr_0487"/>
<proteinExistence type="predicted"/>
<dbReference type="InterPro" id="IPR006638">
    <property type="entry name" value="Elp3/MiaA/NifB-like_rSAM"/>
</dbReference>
<dbReference type="PANTHER" id="PTHR42731:SF1">
    <property type="entry name" value="RADICAL SAM DOMAIN PROTEIN"/>
    <property type="match status" value="1"/>
</dbReference>